<dbReference type="InterPro" id="IPR019533">
    <property type="entry name" value="Peptidase_S26"/>
</dbReference>
<dbReference type="RefSeq" id="WP_326088508.1">
    <property type="nucleotide sequence ID" value="NZ_JARLKZ010000008.1"/>
</dbReference>
<dbReference type="NCBIfam" id="TIGR02227">
    <property type="entry name" value="sigpep_I_bact"/>
    <property type="match status" value="1"/>
</dbReference>
<comment type="similarity">
    <text evidence="3 8">Belongs to the peptidase S26 family.</text>
</comment>
<evidence type="ECO:0000256" key="2">
    <source>
        <dbReference type="ARBA" id="ARBA00004401"/>
    </source>
</evidence>
<keyword evidence="6 7" id="KW-0378">Hydrolase</keyword>
<evidence type="ECO:0000256" key="7">
    <source>
        <dbReference type="RuleBase" id="RU003993"/>
    </source>
</evidence>
<dbReference type="InterPro" id="IPR019757">
    <property type="entry name" value="Pept_S26A_signal_pept_1_Lys-AS"/>
</dbReference>
<dbReference type="PROSITE" id="PS00760">
    <property type="entry name" value="SPASE_I_2"/>
    <property type="match status" value="1"/>
</dbReference>
<dbReference type="CDD" id="cd06530">
    <property type="entry name" value="S26_SPase_I"/>
    <property type="match status" value="1"/>
</dbReference>
<dbReference type="EMBL" id="JARLKZ010000008">
    <property type="protein sequence ID" value="MEC0240741.1"/>
    <property type="molecule type" value="Genomic_DNA"/>
</dbReference>
<evidence type="ECO:0000256" key="3">
    <source>
        <dbReference type="ARBA" id="ARBA00009370"/>
    </source>
</evidence>
<dbReference type="Pfam" id="PF10502">
    <property type="entry name" value="Peptidase_S26"/>
    <property type="match status" value="1"/>
</dbReference>
<evidence type="ECO:0000256" key="8">
    <source>
        <dbReference type="RuleBase" id="RU362042"/>
    </source>
</evidence>
<protein>
    <recommendedName>
        <fullName evidence="4 7">Signal peptidase I</fullName>
        <ecNumber evidence="4 7">3.4.21.89</ecNumber>
    </recommendedName>
</protein>
<evidence type="ECO:0000313" key="11">
    <source>
        <dbReference type="EMBL" id="MEC0240741.1"/>
    </source>
</evidence>
<evidence type="ECO:0000256" key="9">
    <source>
        <dbReference type="SAM" id="MobiDB-lite"/>
    </source>
</evidence>
<evidence type="ECO:0000256" key="6">
    <source>
        <dbReference type="ARBA" id="ARBA00022801"/>
    </source>
</evidence>
<dbReference type="PRINTS" id="PR00727">
    <property type="entry name" value="LEADERPTASE"/>
</dbReference>
<comment type="subcellular location">
    <subcellularLocation>
        <location evidence="2">Cell membrane</location>
        <topology evidence="2">Single-pass type II membrane protein</topology>
    </subcellularLocation>
    <subcellularLocation>
        <location evidence="8">Membrane</location>
        <topology evidence="8">Single-pass type II membrane protein</topology>
    </subcellularLocation>
</comment>
<keyword evidence="5 7" id="KW-0645">Protease</keyword>
<dbReference type="Gene3D" id="2.10.109.10">
    <property type="entry name" value="Umud Fragment, subunit A"/>
    <property type="match status" value="1"/>
</dbReference>
<dbReference type="PANTHER" id="PTHR43390">
    <property type="entry name" value="SIGNAL PEPTIDASE I"/>
    <property type="match status" value="1"/>
</dbReference>
<reference evidence="11 12" key="1">
    <citation type="submission" date="2023-03" db="EMBL/GenBank/DDBJ databases">
        <title>Bacillus Genome Sequencing.</title>
        <authorList>
            <person name="Dunlap C."/>
        </authorList>
    </citation>
    <scope>NUCLEOTIDE SEQUENCE [LARGE SCALE GENOMIC DNA]</scope>
    <source>
        <strain evidence="11 12">BD-525</strain>
    </source>
</reference>
<dbReference type="InterPro" id="IPR000223">
    <property type="entry name" value="Pept_S26A_signal_pept_1"/>
</dbReference>
<name>A0ABU6GLW3_9BACL</name>
<accession>A0ABU6GLW3</accession>
<dbReference type="InterPro" id="IPR036286">
    <property type="entry name" value="LexA/Signal_pep-like_sf"/>
</dbReference>
<feature type="transmembrane region" description="Helical" evidence="7">
    <location>
        <begin position="36"/>
        <end position="57"/>
    </location>
</feature>
<keyword evidence="12" id="KW-1185">Reference proteome</keyword>
<dbReference type="GO" id="GO:0009003">
    <property type="term" value="F:signal peptidase activity"/>
    <property type="evidence" value="ECO:0007669"/>
    <property type="project" value="UniProtKB-EC"/>
</dbReference>
<dbReference type="InterPro" id="IPR019756">
    <property type="entry name" value="Pept_S26A_signal_pept_1_Ser-AS"/>
</dbReference>
<gene>
    <name evidence="11" type="primary">lepB</name>
    <name evidence="11" type="ORF">P4H66_12870</name>
</gene>
<comment type="caution">
    <text evidence="11">The sequence shown here is derived from an EMBL/GenBank/DDBJ whole genome shotgun (WGS) entry which is preliminary data.</text>
</comment>
<evidence type="ECO:0000259" key="10">
    <source>
        <dbReference type="Pfam" id="PF10502"/>
    </source>
</evidence>
<proteinExistence type="inferred from homology"/>
<sequence>MNQVQQHEPGRSGTHPADKPAAQPKPRSLSSEVWDWAKTIVIAFVIMMLLNLFVFNLSMVKGQSMQPTLYEKERLFIDKIVYDFKSPSRGEIVVLRDPSDGPDKKEFLVKRVIGIPGDMVEVKDHKLYVNGQMQVEPYTEVEIQDPDFGPLKLDKDHYFVMGDNRHAGASKDSRSFGSVTAKAIVGRAEFIFWPVSQIKGL</sequence>
<evidence type="ECO:0000313" key="12">
    <source>
        <dbReference type="Proteomes" id="UP001344632"/>
    </source>
</evidence>
<keyword evidence="7" id="KW-0472">Membrane</keyword>
<evidence type="ECO:0000256" key="1">
    <source>
        <dbReference type="ARBA" id="ARBA00000677"/>
    </source>
</evidence>
<feature type="region of interest" description="Disordered" evidence="9">
    <location>
        <begin position="1"/>
        <end position="26"/>
    </location>
</feature>
<dbReference type="SUPFAM" id="SSF51306">
    <property type="entry name" value="LexA/Signal peptidase"/>
    <property type="match status" value="1"/>
</dbReference>
<dbReference type="Proteomes" id="UP001344632">
    <property type="component" value="Unassembled WGS sequence"/>
</dbReference>
<keyword evidence="7" id="KW-0812">Transmembrane</keyword>
<keyword evidence="7" id="KW-1133">Transmembrane helix</keyword>
<dbReference type="PANTHER" id="PTHR43390:SF1">
    <property type="entry name" value="CHLOROPLAST PROCESSING PEPTIDASE"/>
    <property type="match status" value="1"/>
</dbReference>
<dbReference type="EC" id="3.4.21.89" evidence="4 7"/>
<comment type="catalytic activity">
    <reaction evidence="1 7">
        <text>Cleavage of hydrophobic, N-terminal signal or leader sequences from secreted and periplasmic proteins.</text>
        <dbReference type="EC" id="3.4.21.89"/>
    </reaction>
</comment>
<organism evidence="11 12">
    <name type="scientific">Paenibacillus dokdonensis</name>
    <dbReference type="NCBI Taxonomy" id="2567944"/>
    <lineage>
        <taxon>Bacteria</taxon>
        <taxon>Bacillati</taxon>
        <taxon>Bacillota</taxon>
        <taxon>Bacilli</taxon>
        <taxon>Bacillales</taxon>
        <taxon>Paenibacillaceae</taxon>
        <taxon>Paenibacillus</taxon>
    </lineage>
</organism>
<evidence type="ECO:0000256" key="4">
    <source>
        <dbReference type="ARBA" id="ARBA00013208"/>
    </source>
</evidence>
<dbReference type="PROSITE" id="PS00501">
    <property type="entry name" value="SPASE_I_1"/>
    <property type="match status" value="1"/>
</dbReference>
<evidence type="ECO:0000256" key="5">
    <source>
        <dbReference type="ARBA" id="ARBA00022670"/>
    </source>
</evidence>
<feature type="domain" description="Peptidase S26" evidence="10">
    <location>
        <begin position="34"/>
        <end position="193"/>
    </location>
</feature>